<organism evidence="7 8">
    <name type="scientific">Microvirga lotononidis</name>
    <dbReference type="NCBI Taxonomy" id="864069"/>
    <lineage>
        <taxon>Bacteria</taxon>
        <taxon>Pseudomonadati</taxon>
        <taxon>Pseudomonadota</taxon>
        <taxon>Alphaproteobacteria</taxon>
        <taxon>Hyphomicrobiales</taxon>
        <taxon>Methylobacteriaceae</taxon>
        <taxon>Microvirga</taxon>
    </lineage>
</organism>
<keyword evidence="1" id="KW-0001">2Fe-2S</keyword>
<dbReference type="CDD" id="cd03469">
    <property type="entry name" value="Rieske_RO_Alpha_N"/>
    <property type="match status" value="1"/>
</dbReference>
<dbReference type="InterPro" id="IPR044043">
    <property type="entry name" value="VanA_C_cat"/>
</dbReference>
<accession>I4YSQ7</accession>
<dbReference type="eggNOG" id="COG4638">
    <property type="taxonomic scope" value="Bacteria"/>
</dbReference>
<feature type="domain" description="Rieske" evidence="6">
    <location>
        <begin position="30"/>
        <end position="138"/>
    </location>
</feature>
<evidence type="ECO:0000313" key="7">
    <source>
        <dbReference type="EMBL" id="EIM26999.1"/>
    </source>
</evidence>
<dbReference type="EMBL" id="JH660645">
    <property type="protein sequence ID" value="EIM26999.1"/>
    <property type="molecule type" value="Genomic_DNA"/>
</dbReference>
<dbReference type="OrthoDB" id="9800776at2"/>
<dbReference type="PANTHER" id="PTHR21266">
    <property type="entry name" value="IRON-SULFUR DOMAIN CONTAINING PROTEIN"/>
    <property type="match status" value="1"/>
</dbReference>
<dbReference type="Pfam" id="PF00355">
    <property type="entry name" value="Rieske"/>
    <property type="match status" value="1"/>
</dbReference>
<keyword evidence="2" id="KW-0479">Metal-binding</keyword>
<dbReference type="GO" id="GO:0051537">
    <property type="term" value="F:2 iron, 2 sulfur cluster binding"/>
    <property type="evidence" value="ECO:0007669"/>
    <property type="project" value="UniProtKB-KW"/>
</dbReference>
<dbReference type="SUPFAM" id="SSF55961">
    <property type="entry name" value="Bet v1-like"/>
    <property type="match status" value="1"/>
</dbReference>
<dbReference type="GO" id="GO:0046872">
    <property type="term" value="F:metal ion binding"/>
    <property type="evidence" value="ECO:0007669"/>
    <property type="project" value="UniProtKB-KW"/>
</dbReference>
<dbReference type="AlphaFoldDB" id="I4YSQ7"/>
<dbReference type="SUPFAM" id="SSF50022">
    <property type="entry name" value="ISP domain"/>
    <property type="match status" value="1"/>
</dbReference>
<dbReference type="PROSITE" id="PS51296">
    <property type="entry name" value="RIESKE"/>
    <property type="match status" value="1"/>
</dbReference>
<evidence type="ECO:0000256" key="5">
    <source>
        <dbReference type="ARBA" id="ARBA00023014"/>
    </source>
</evidence>
<reference evidence="7 8" key="1">
    <citation type="submission" date="2012-02" db="EMBL/GenBank/DDBJ databases">
        <title>Improved High-Quality Draft sequence of Microvirga sp. WSM3557.</title>
        <authorList>
            <consortium name="US DOE Joint Genome Institute"/>
            <person name="Lucas S."/>
            <person name="Han J."/>
            <person name="Lapidus A."/>
            <person name="Cheng J.-F."/>
            <person name="Goodwin L."/>
            <person name="Pitluck S."/>
            <person name="Peters L."/>
            <person name="Zhang X."/>
            <person name="Detter J.C."/>
            <person name="Han C."/>
            <person name="Tapia R."/>
            <person name="Land M."/>
            <person name="Hauser L."/>
            <person name="Kyrpides N."/>
            <person name="Ivanova N."/>
            <person name="Pagani I."/>
            <person name="Brau L."/>
            <person name="Yates R."/>
            <person name="O'Hara G."/>
            <person name="Rui T."/>
            <person name="Howieson J."/>
            <person name="Reeve W."/>
            <person name="Woyke T."/>
        </authorList>
    </citation>
    <scope>NUCLEOTIDE SEQUENCE [LARGE SCALE GENOMIC DNA]</scope>
    <source>
        <strain evidence="7 8">WSM3557</strain>
    </source>
</reference>
<evidence type="ECO:0000256" key="4">
    <source>
        <dbReference type="ARBA" id="ARBA00023004"/>
    </source>
</evidence>
<dbReference type="InterPro" id="IPR017941">
    <property type="entry name" value="Rieske_2Fe-2S"/>
</dbReference>
<evidence type="ECO:0000256" key="2">
    <source>
        <dbReference type="ARBA" id="ARBA00022723"/>
    </source>
</evidence>
<dbReference type="InterPro" id="IPR050584">
    <property type="entry name" value="Cholesterol_7-desaturase"/>
</dbReference>
<proteinExistence type="predicted"/>
<evidence type="ECO:0000256" key="1">
    <source>
        <dbReference type="ARBA" id="ARBA00022714"/>
    </source>
</evidence>
<dbReference type="HOGENOM" id="CLU_039484_1_2_5"/>
<evidence type="ECO:0000256" key="3">
    <source>
        <dbReference type="ARBA" id="ARBA00023002"/>
    </source>
</evidence>
<dbReference type="STRING" id="864069.MicloDRAFT_00035530"/>
<evidence type="ECO:0000313" key="8">
    <source>
        <dbReference type="Proteomes" id="UP000003947"/>
    </source>
</evidence>
<keyword evidence="4" id="KW-0408">Iron</keyword>
<name>I4YSQ7_9HYPH</name>
<dbReference type="Pfam" id="PF19112">
    <property type="entry name" value="VanA_C"/>
    <property type="match status" value="1"/>
</dbReference>
<dbReference type="PATRIC" id="fig|864069.3.peg.3872"/>
<sequence>MDDLKLITALDDAPSPEAITGFRTGMMPFWHPVLEASALECGGPTGVRLLGRNLVLARLDGEIVVFPDVCRHFQARLSLGTLVQVNGEQALQCPYHGWAFGTGGRCVRIPQLAPGRKIPMTANLTSYRAVERYGIIWVCLADEATFPIPDFPEMGDTSFRKVRLRETKPMRTSSTRMIMGTLDDTHFPWVHEGILGDRNKPEPPNHKVWRQDNELVVQYEVEQPPGLMTTDMSRPDAQRAGPVRILYTDHVGMPNVIRLVKDTDAGRYVIWLATSPVDYNTTINFWIFARNYDLNPASDAAYEAMSAHVRLQDKPIIESQRPWLIPPFWTRVELPMGPGDLPLMEYQKWIEELGIATAI</sequence>
<evidence type="ECO:0000259" key="6">
    <source>
        <dbReference type="PROSITE" id="PS51296"/>
    </source>
</evidence>
<dbReference type="RefSeq" id="WP_009763049.1">
    <property type="nucleotide sequence ID" value="NZ_CP141048.1"/>
</dbReference>
<dbReference type="InterPro" id="IPR036922">
    <property type="entry name" value="Rieske_2Fe-2S_sf"/>
</dbReference>
<keyword evidence="5" id="KW-0411">Iron-sulfur</keyword>
<gene>
    <name evidence="7" type="ORF">MicloDRAFT_00035530</name>
</gene>
<dbReference type="Gene3D" id="3.90.380.10">
    <property type="entry name" value="Naphthalene 1,2-dioxygenase Alpha Subunit, Chain A, domain 1"/>
    <property type="match status" value="1"/>
</dbReference>
<keyword evidence="8" id="KW-1185">Reference proteome</keyword>
<dbReference type="GO" id="GO:0051213">
    <property type="term" value="F:dioxygenase activity"/>
    <property type="evidence" value="ECO:0007669"/>
    <property type="project" value="UniProtKB-KW"/>
</dbReference>
<dbReference type="Proteomes" id="UP000003947">
    <property type="component" value="Unassembled WGS sequence"/>
</dbReference>
<protein>
    <submittedName>
        <fullName evidence="7">Ring-hydroxylating dioxygenase, large terminal subunit</fullName>
    </submittedName>
</protein>
<keyword evidence="3" id="KW-0560">Oxidoreductase</keyword>
<dbReference type="Gene3D" id="2.102.10.10">
    <property type="entry name" value="Rieske [2Fe-2S] iron-sulphur domain"/>
    <property type="match status" value="1"/>
</dbReference>
<dbReference type="PANTHER" id="PTHR21266:SF60">
    <property type="entry name" value="3-KETOSTEROID-9-ALPHA-MONOOXYGENASE, OXYGENASE COMPONENT"/>
    <property type="match status" value="1"/>
</dbReference>
<keyword evidence="7" id="KW-0223">Dioxygenase</keyword>